<accession>A0A0F9M7E9</accession>
<reference evidence="1" key="1">
    <citation type="journal article" date="2015" name="Nature">
        <title>Complex archaea that bridge the gap between prokaryotes and eukaryotes.</title>
        <authorList>
            <person name="Spang A."/>
            <person name="Saw J.H."/>
            <person name="Jorgensen S.L."/>
            <person name="Zaremba-Niedzwiedzka K."/>
            <person name="Martijn J."/>
            <person name="Lind A.E."/>
            <person name="van Eijk R."/>
            <person name="Schleper C."/>
            <person name="Guy L."/>
            <person name="Ettema T.J."/>
        </authorList>
    </citation>
    <scope>NUCLEOTIDE SEQUENCE</scope>
</reference>
<dbReference type="EMBL" id="LAZR01005047">
    <property type="protein sequence ID" value="KKN03315.1"/>
    <property type="molecule type" value="Genomic_DNA"/>
</dbReference>
<feature type="non-terminal residue" evidence="1">
    <location>
        <position position="1870"/>
    </location>
</feature>
<evidence type="ECO:0000313" key="1">
    <source>
        <dbReference type="EMBL" id="KKN03315.1"/>
    </source>
</evidence>
<proteinExistence type="predicted"/>
<comment type="caution">
    <text evidence="1">The sequence shown here is derived from an EMBL/GenBank/DDBJ whole genome shotgun (WGS) entry which is preliminary data.</text>
</comment>
<gene>
    <name evidence="1" type="ORF">LCGC14_1108900</name>
</gene>
<protein>
    <submittedName>
        <fullName evidence="1">Uncharacterized protein</fullName>
    </submittedName>
</protein>
<name>A0A0F9M7E9_9ZZZZ</name>
<organism evidence="1">
    <name type="scientific">marine sediment metagenome</name>
    <dbReference type="NCBI Taxonomy" id="412755"/>
    <lineage>
        <taxon>unclassified sequences</taxon>
        <taxon>metagenomes</taxon>
        <taxon>ecological metagenomes</taxon>
    </lineage>
</organism>
<sequence>MQSWQEVENSDVYQQSLTNDPMAAQFMQKSWLKRFFADNPDFTVDDKQMATAQVYGIDLKRQEPGLVKRLVTQLSSDVTDLFTREPEVLETAAQVLPDEAEEVDELVAAPQQSEVIFNLDPAFPTVLGPRVRIPVQKVPIEETKAQEARRLAKGLRGEPTEEPGRIIDPEALKDPGVVKLLDDLGTAKALFEPELLEDPAYLQFLVDIRKGKIPVQLSVALPPDTELSANEAQKIRQAAKDIIKHKPFVREVVKGAVSGLSAGWVPVGEEPKDFELKVAREFGRLIGYAGPIVVFAFGAVALTPALRGPTALLARGLMTGLAFGGTRKAQDVNEVIRNMVFDGALFVAIPGIPIATIKGVHKVLGLVGRHLGKPVKQVAREIVMMTDQIEREAGRRIRIGPRETETVEQAVEQGAKLRADPVPEVEAKIVQAEIARKPVSKKELIKDVVGAKKQLIEELGPETMTPFGKVKTLTLADLERVKAGEFPIHFDKNSGALVGTVKPETMSAAEIDRELTGIASVLDARVRKTGKRTGYNSNVAKRMRTLQAEQKRRLTLDQPDWVGKKLPRRKTAEAKATILENRIDAARTPKDISDLSTEIGKMPKGVERDIVNSLLLETESKLGITGVLKRGKPRETPLPATKDIYTIVNRHGGLKSSEFKAGEWEDLPRGARLQMSRKDGFTADEMAQELESSGLIPKGSTGDDLREIILRRAREGVPKSTEAVELEGEIRAREEVAFEAGEQSAREKIVAEEGNYREFLEATDDLFKAETAAEREARVFKETQGKFAEEAASTETITERELRREQEAALPGRQRVGLPARLAKTSDEIEVAINRIEKPLSIEAIDKLDVPGTKLHQLYADRLKALQREGKEFINKAIQDSGLSPREAKSGLESAGIETDLPGALLQERLNVLRTRPDTIVEGMYNHFSKPQSAGDFVEFKLRLTGTPDKPTFALNIIGKTDPIILKKVEQLYNSVARNIDEPLIRLSPQGGLQAGLPGRPDSALQETILGHVERVIENPKFEKVPEGQEGLFAGKARPKLAEVPKGKPAPGTILKEPPKNIPFIEIGVEVPRAHALAEMVQDLGKTYEKLQGASGLDKHFIKKEIEVINENIAKVKASSQKTVKLRRYKVAGEPTPVTIEEASALSPKEQQKLFSDALKNQDGTVPMADEFFEGVRSLKVKWMENDVFNVPRQVNPPVWDKNIAPVAEGLYSEELIANRLTHKAMRATRPYFKLKKEGKQVIARLMWQGDKKGKAFTVAELQKAGHSPEVIKGYRAIRKELDDFWWITLRDEMRRDAALRTTDIKKLALKFDEIDTFLKDNFRTGYAPRMRFGDYAVRKVNKEGKSIGFDTFETKREMKAALGDLEATLPEGGRLSTFRISERYGGDPNHLIAMLDNVGLLKTAMRRGGAEAADAQELIDLMGEELLKVFARGRLAKRRGFEGYSKDLDKVLRNYFRSTHRSIVRRYRRGELDTIVNRVPKDGGHQQRAKDLIKYTRGEIEREGWLNQALRKGTYTFYLGLKPAFGMLNMTQRVMTAYWDGVAEVGLIQGSAAFGRAQRVELSIYKDMIKKRRFDMVDIIGESKTLTEWEKTVLLDKIASGEIDAALMREVGAIDPKGVLGLLNSFGRWSEISNRVHGAAMGANLAQMKGLEGMAGLDYTTAFLKRTHFQYGKSNRPELARGKLAPLFIFKTYPLNYVNEMKSLYGRNRGAWAGAVLTFMAMTGVSGMPLAGTTYYLLDEYMAKNDPGWIKRKRDFFKKFPKLLTRMGWEGVPSIVGLSGSFMGMPEILGAAILPIVGSLDNLPRKLFDNRLTWKAKIKGLLPTMAQRLIDFGILLGMVPVDFAGKPKYTESDIEKVPAGPLREEAARI</sequence>